<accession>A0A1H4ZWZ1</accession>
<dbReference type="RefSeq" id="WP_092320843.1">
    <property type="nucleotide sequence ID" value="NZ_FNTJ01000003.1"/>
</dbReference>
<reference evidence="2" key="1">
    <citation type="submission" date="2016-10" db="EMBL/GenBank/DDBJ databases">
        <authorList>
            <person name="Varghese N."/>
            <person name="Submissions S."/>
        </authorList>
    </citation>
    <scope>NUCLEOTIDE SEQUENCE [LARGE SCALE GENOMIC DNA]</scope>
    <source>
        <strain evidence="2">DSM 9751</strain>
    </source>
</reference>
<evidence type="ECO:0000313" key="1">
    <source>
        <dbReference type="EMBL" id="SED34603.1"/>
    </source>
</evidence>
<dbReference type="AlphaFoldDB" id="A0A1H4ZWZ1"/>
<keyword evidence="2" id="KW-1185">Reference proteome</keyword>
<dbReference type="Proteomes" id="UP000198982">
    <property type="component" value="Unassembled WGS sequence"/>
</dbReference>
<organism evidence="1 2">
    <name type="scientific">Pseudomonas saponiphila</name>
    <dbReference type="NCBI Taxonomy" id="556534"/>
    <lineage>
        <taxon>Bacteria</taxon>
        <taxon>Pseudomonadati</taxon>
        <taxon>Pseudomonadota</taxon>
        <taxon>Gammaproteobacteria</taxon>
        <taxon>Pseudomonadales</taxon>
        <taxon>Pseudomonadaceae</taxon>
        <taxon>Pseudomonas</taxon>
    </lineage>
</organism>
<gene>
    <name evidence="1" type="ORF">SAMN05216178_6875</name>
</gene>
<name>A0A1H4ZWZ1_9PSED</name>
<proteinExistence type="predicted"/>
<evidence type="ECO:0000313" key="2">
    <source>
        <dbReference type="Proteomes" id="UP000198982"/>
    </source>
</evidence>
<sequence>MQPKTGLHVTSAENLNSILSCGIKPEIGERSRATGESRPRVYFFPSREACDTALSTWLGDAFEDVVEEDGLVILEVDLAGLRIESDAPFELAVAEVIEPTRIISVMDESWAEFAGEFPLIELA</sequence>
<protein>
    <submittedName>
        <fullName evidence="1">Uncharacterized protein</fullName>
    </submittedName>
</protein>
<dbReference type="EMBL" id="FNTJ01000003">
    <property type="protein sequence ID" value="SED34603.1"/>
    <property type="molecule type" value="Genomic_DNA"/>
</dbReference>